<feature type="transmembrane region" description="Helical" evidence="3">
    <location>
        <begin position="85"/>
        <end position="108"/>
    </location>
</feature>
<reference evidence="5 6" key="1">
    <citation type="submission" date="2021-11" db="EMBL/GenBank/DDBJ databases">
        <authorList>
            <person name="Lee D.-H."/>
            <person name="Kim S.-B."/>
        </authorList>
    </citation>
    <scope>NUCLEOTIDE SEQUENCE [LARGE SCALE GENOMIC DNA]</scope>
    <source>
        <strain evidence="5 6">KCTC 52223</strain>
    </source>
</reference>
<feature type="transmembrane region" description="Helical" evidence="3">
    <location>
        <begin position="114"/>
        <end position="132"/>
    </location>
</feature>
<name>A0ABS8L1S3_9HYPH</name>
<keyword evidence="3" id="KW-0812">Transmembrane</keyword>
<evidence type="ECO:0000256" key="3">
    <source>
        <dbReference type="SAM" id="Phobius"/>
    </source>
</evidence>
<sequence>MPSDEGASARTPRMRSAPQRFIETWVDAVLGFLFCVVLPIPLYANDEPFVGPFDASELTIVTTAIAYAIVWYCGRRLDAFPGAGLNVAQVAPVAIITYALIAAVLLLLRLDYSRVQLFGSGLLTVLWMAVIAQMRGRYLVRNYGVTPHAAIDALPRLPTCRWLDFDDVRQRRLRVDAIVADLSGELGKGQLAALADAAIAGVPVLDRRYVVENMTGRTPLSGLSPNEFGSLLPSRQYLVVRRVIELGFTVVFLPLLLPILAVVALIVRFDSPGPVFFLQTRIGRRGQPFRMIKFRTMFVGVPGPSFTTSADPRITRTGHFLRRCRLDELPQLFNILKGDMSWVGPRPEAASLEQGYVRDIEHFALRGIVRPGVTGWAQINQGYAHEADAMRSKLEYDLYYLKHCSLWLDLVIVLRTFAVVFRGTGAR</sequence>
<evidence type="ECO:0000256" key="2">
    <source>
        <dbReference type="ARBA" id="ARBA00023169"/>
    </source>
</evidence>
<organism evidence="5 6">
    <name type="scientific">Reyranella aquatilis</name>
    <dbReference type="NCBI Taxonomy" id="2035356"/>
    <lineage>
        <taxon>Bacteria</taxon>
        <taxon>Pseudomonadati</taxon>
        <taxon>Pseudomonadota</taxon>
        <taxon>Alphaproteobacteria</taxon>
        <taxon>Hyphomicrobiales</taxon>
        <taxon>Reyranellaceae</taxon>
        <taxon>Reyranella</taxon>
    </lineage>
</organism>
<protein>
    <submittedName>
        <fullName evidence="5">Sugar transferase</fullName>
    </submittedName>
</protein>
<gene>
    <name evidence="5" type="ORF">LJ725_22445</name>
</gene>
<accession>A0ABS8L1S3</accession>
<feature type="transmembrane region" description="Helical" evidence="3">
    <location>
        <begin position="55"/>
        <end position="73"/>
    </location>
</feature>
<dbReference type="Proteomes" id="UP001198862">
    <property type="component" value="Unassembled WGS sequence"/>
</dbReference>
<keyword evidence="3" id="KW-0472">Membrane</keyword>
<evidence type="ECO:0000313" key="6">
    <source>
        <dbReference type="Proteomes" id="UP001198862"/>
    </source>
</evidence>
<evidence type="ECO:0000256" key="1">
    <source>
        <dbReference type="ARBA" id="ARBA00006464"/>
    </source>
</evidence>
<evidence type="ECO:0000259" key="4">
    <source>
        <dbReference type="Pfam" id="PF02397"/>
    </source>
</evidence>
<comment type="similarity">
    <text evidence="1">Belongs to the bacterial sugar transferase family.</text>
</comment>
<dbReference type="RefSeq" id="WP_230553175.1">
    <property type="nucleotide sequence ID" value="NZ_JAJISD010000011.1"/>
</dbReference>
<dbReference type="PANTHER" id="PTHR30576:SF0">
    <property type="entry name" value="UNDECAPRENYL-PHOSPHATE N-ACETYLGALACTOSAMINYL 1-PHOSPHATE TRANSFERASE-RELATED"/>
    <property type="match status" value="1"/>
</dbReference>
<dbReference type="EMBL" id="JAJISD010000011">
    <property type="protein sequence ID" value="MCC8431746.1"/>
    <property type="molecule type" value="Genomic_DNA"/>
</dbReference>
<dbReference type="PANTHER" id="PTHR30576">
    <property type="entry name" value="COLANIC BIOSYNTHESIS UDP-GLUCOSE LIPID CARRIER TRANSFERASE"/>
    <property type="match status" value="1"/>
</dbReference>
<keyword evidence="6" id="KW-1185">Reference proteome</keyword>
<dbReference type="InterPro" id="IPR003362">
    <property type="entry name" value="Bact_transf"/>
</dbReference>
<dbReference type="Pfam" id="PF02397">
    <property type="entry name" value="Bac_transf"/>
    <property type="match status" value="1"/>
</dbReference>
<dbReference type="GO" id="GO:0016740">
    <property type="term" value="F:transferase activity"/>
    <property type="evidence" value="ECO:0007669"/>
    <property type="project" value="UniProtKB-KW"/>
</dbReference>
<keyword evidence="2" id="KW-0270">Exopolysaccharide synthesis</keyword>
<comment type="caution">
    <text evidence="5">The sequence shown here is derived from an EMBL/GenBank/DDBJ whole genome shotgun (WGS) entry which is preliminary data.</text>
</comment>
<keyword evidence="3" id="KW-1133">Transmembrane helix</keyword>
<evidence type="ECO:0000313" key="5">
    <source>
        <dbReference type="EMBL" id="MCC8431746.1"/>
    </source>
</evidence>
<keyword evidence="5" id="KW-0808">Transferase</keyword>
<proteinExistence type="inferred from homology"/>
<feature type="transmembrane region" description="Helical" evidence="3">
    <location>
        <begin position="243"/>
        <end position="267"/>
    </location>
</feature>
<feature type="transmembrane region" description="Helical" evidence="3">
    <location>
        <begin position="21"/>
        <end position="43"/>
    </location>
</feature>
<feature type="domain" description="Bacterial sugar transferase" evidence="4">
    <location>
        <begin position="241"/>
        <end position="421"/>
    </location>
</feature>